<dbReference type="SUPFAM" id="SSF53448">
    <property type="entry name" value="Nucleotide-diphospho-sugar transferases"/>
    <property type="match status" value="2"/>
</dbReference>
<dbReference type="Proteomes" id="UP000281261">
    <property type="component" value="Unassembled WGS sequence"/>
</dbReference>
<dbReference type="Pfam" id="PF00535">
    <property type="entry name" value="Glycos_transf_2"/>
    <property type="match status" value="1"/>
</dbReference>
<feature type="domain" description="Glycosyltransferase 2-like" evidence="1">
    <location>
        <begin position="11"/>
        <end position="168"/>
    </location>
</feature>
<accession>A0A420ZAN7</accession>
<dbReference type="CDD" id="cd00761">
    <property type="entry name" value="Glyco_tranf_GTA_type"/>
    <property type="match status" value="1"/>
</dbReference>
<evidence type="ECO:0000313" key="3">
    <source>
        <dbReference type="Proteomes" id="UP000281261"/>
    </source>
</evidence>
<dbReference type="AlphaFoldDB" id="A0A420ZAN7"/>
<dbReference type="EMBL" id="QMNG01000132">
    <property type="protein sequence ID" value="RLC35659.1"/>
    <property type="molecule type" value="Genomic_DNA"/>
</dbReference>
<name>A0A420ZAN7_UNCK3</name>
<proteinExistence type="predicted"/>
<comment type="caution">
    <text evidence="2">The sequence shown here is derived from an EMBL/GenBank/DDBJ whole genome shotgun (WGS) entry which is preliminary data.</text>
</comment>
<dbReference type="InterPro" id="IPR003329">
    <property type="entry name" value="Cytidylyl_trans"/>
</dbReference>
<dbReference type="Pfam" id="PF02348">
    <property type="entry name" value="CTP_transf_3"/>
    <property type="match status" value="1"/>
</dbReference>
<evidence type="ECO:0000313" key="2">
    <source>
        <dbReference type="EMBL" id="RLC35659.1"/>
    </source>
</evidence>
<dbReference type="Gene3D" id="3.90.550.10">
    <property type="entry name" value="Spore Coat Polysaccharide Biosynthesis Protein SpsA, Chain A"/>
    <property type="match status" value="2"/>
</dbReference>
<organism evidence="2 3">
    <name type="scientific">candidate division Kazan bacterium</name>
    <dbReference type="NCBI Taxonomy" id="2202143"/>
    <lineage>
        <taxon>Bacteria</taxon>
        <taxon>Bacteria division Kazan-3B-28</taxon>
    </lineage>
</organism>
<dbReference type="InterPro" id="IPR001173">
    <property type="entry name" value="Glyco_trans_2-like"/>
</dbReference>
<protein>
    <recommendedName>
        <fullName evidence="1">Glycosyltransferase 2-like domain-containing protein</fullName>
    </recommendedName>
</protein>
<dbReference type="InterPro" id="IPR029044">
    <property type="entry name" value="Nucleotide-diphossugar_trans"/>
</dbReference>
<reference evidence="2 3" key="1">
    <citation type="submission" date="2018-06" db="EMBL/GenBank/DDBJ databases">
        <title>Extensive metabolic versatility and redundancy in microbially diverse, dynamic hydrothermal sediments.</title>
        <authorList>
            <person name="Dombrowski N."/>
            <person name="Teske A."/>
            <person name="Baker B.J."/>
        </authorList>
    </citation>
    <scope>NUCLEOTIDE SEQUENCE [LARGE SCALE GENOMIC DNA]</scope>
    <source>
        <strain evidence="2">B79_G16</strain>
    </source>
</reference>
<dbReference type="PANTHER" id="PTHR43685">
    <property type="entry name" value="GLYCOSYLTRANSFERASE"/>
    <property type="match status" value="1"/>
</dbReference>
<sequence>MFSPPKAPKVTVYIPTHNYGKYVDKAIHSVLNQTMDDWELIVIDDGSTDNTMEILEKYQGHPKIRILSQENRGLNVTNNIALRLSNGKYIMRLDADDYLDENALSVLSNTLDAKPEVGLVYPDYYHVNEEGDVIELVRRKKIGEEDQILDLPAHGACTMFRKEILMQIGGYLEDFSGQDGYDIWLRFIQKHKPYNVNIPLFYYRQHPASLTKDQKKLLETRREIKRRFVEQRLSGITLTVLGIVPAVRRSIYYQSDPFVEIAGKPLIWYTLNELQYCKSLDRIVLSSEDDEVLNYARQFPYITPMKRPPELAKTTVKMQDLILYVLDNLKQSAGYEPDAVCTLYINTPLRRAYHIDKAIDTMAIFDVDSVISIQEELAHCYHHRRFGLEPISKAEGIKVEREAIYKENSAIYLSKVDVIRQGRLIGDKVGHITMLPEESVKINSEFDLWLAESIITKWKKK</sequence>
<dbReference type="PANTHER" id="PTHR43685:SF2">
    <property type="entry name" value="GLYCOSYLTRANSFERASE 2-LIKE DOMAIN-CONTAINING PROTEIN"/>
    <property type="match status" value="1"/>
</dbReference>
<dbReference type="InterPro" id="IPR050834">
    <property type="entry name" value="Glycosyltransf_2"/>
</dbReference>
<evidence type="ECO:0000259" key="1">
    <source>
        <dbReference type="Pfam" id="PF00535"/>
    </source>
</evidence>
<gene>
    <name evidence="2" type="ORF">DRH29_05965</name>
</gene>